<dbReference type="AlphaFoldDB" id="A0AAE8MB10"/>
<evidence type="ECO:0000313" key="6">
    <source>
        <dbReference type="Proteomes" id="UP001187734"/>
    </source>
</evidence>
<evidence type="ECO:0000259" key="4">
    <source>
        <dbReference type="Pfam" id="PF05368"/>
    </source>
</evidence>
<evidence type="ECO:0000313" key="5">
    <source>
        <dbReference type="EMBL" id="SPJ78648.1"/>
    </source>
</evidence>
<feature type="domain" description="NmrA-like" evidence="4">
    <location>
        <begin position="18"/>
        <end position="106"/>
    </location>
</feature>
<protein>
    <recommendedName>
        <fullName evidence="4">NmrA-like domain-containing protein</fullName>
    </recommendedName>
</protein>
<keyword evidence="2" id="KW-0560">Oxidoreductase</keyword>
<gene>
    <name evidence="5" type="ORF">FTOL_07038</name>
</gene>
<evidence type="ECO:0000256" key="3">
    <source>
        <dbReference type="SAM" id="MobiDB-lite"/>
    </source>
</evidence>
<dbReference type="Proteomes" id="UP001187734">
    <property type="component" value="Unassembled WGS sequence"/>
</dbReference>
<feature type="region of interest" description="Disordered" evidence="3">
    <location>
        <begin position="181"/>
        <end position="204"/>
    </location>
</feature>
<evidence type="ECO:0000256" key="1">
    <source>
        <dbReference type="ARBA" id="ARBA00022857"/>
    </source>
</evidence>
<dbReference type="SUPFAM" id="SSF51735">
    <property type="entry name" value="NAD(P)-binding Rossmann-fold domains"/>
    <property type="match status" value="1"/>
</dbReference>
<dbReference type="Gene3D" id="3.40.50.720">
    <property type="entry name" value="NAD(P)-binding Rossmann-like Domain"/>
    <property type="match status" value="1"/>
</dbReference>
<feature type="compositionally biased region" description="Polar residues" evidence="3">
    <location>
        <begin position="194"/>
        <end position="204"/>
    </location>
</feature>
<dbReference type="InterPro" id="IPR051609">
    <property type="entry name" value="NmrA/Isoflavone_reductase-like"/>
</dbReference>
<organism evidence="5 6">
    <name type="scientific">Fusarium torulosum</name>
    <dbReference type="NCBI Taxonomy" id="33205"/>
    <lineage>
        <taxon>Eukaryota</taxon>
        <taxon>Fungi</taxon>
        <taxon>Dikarya</taxon>
        <taxon>Ascomycota</taxon>
        <taxon>Pezizomycotina</taxon>
        <taxon>Sordariomycetes</taxon>
        <taxon>Hypocreomycetidae</taxon>
        <taxon>Hypocreales</taxon>
        <taxon>Nectriaceae</taxon>
        <taxon>Fusarium</taxon>
    </lineage>
</organism>
<dbReference type="Pfam" id="PF05368">
    <property type="entry name" value="NmrA"/>
    <property type="match status" value="1"/>
</dbReference>
<dbReference type="PANTHER" id="PTHR47706:SF7">
    <property type="entry name" value="CIPA-LIKE, PUTATIVE (AFU_ORTHOLOGUE AFUA_1G01630)-RELATED"/>
    <property type="match status" value="1"/>
</dbReference>
<dbReference type="GO" id="GO:0016491">
    <property type="term" value="F:oxidoreductase activity"/>
    <property type="evidence" value="ECO:0007669"/>
    <property type="project" value="UniProtKB-KW"/>
</dbReference>
<dbReference type="EMBL" id="ONZP01000235">
    <property type="protein sequence ID" value="SPJ78648.1"/>
    <property type="molecule type" value="Genomic_DNA"/>
</dbReference>
<dbReference type="InterPro" id="IPR008030">
    <property type="entry name" value="NmrA-like"/>
</dbReference>
<keyword evidence="1" id="KW-0521">NADP</keyword>
<comment type="caution">
    <text evidence="5">The sequence shown here is derived from an EMBL/GenBank/DDBJ whole genome shotgun (WGS) entry which is preliminary data.</text>
</comment>
<name>A0AAE8MB10_9HYPO</name>
<accession>A0AAE8MB10</accession>
<proteinExistence type="predicted"/>
<dbReference type="InterPro" id="IPR036291">
    <property type="entry name" value="NAD(P)-bd_dom_sf"/>
</dbReference>
<evidence type="ECO:0000256" key="2">
    <source>
        <dbReference type="ARBA" id="ARBA00023002"/>
    </source>
</evidence>
<dbReference type="PANTHER" id="PTHR47706">
    <property type="entry name" value="NMRA-LIKE FAMILY PROTEIN"/>
    <property type="match status" value="1"/>
</dbReference>
<sequence>MSPKHDKDQPQVFVNYIKSVAFFRTSGQLGRYLVESLLKVGKHSVTALTRKCGCATFPEGVNVAAVNYNDEALFVSALKGRDCLVIILTFTPDMGEIQMKIVRVVVMDLILENVECVTNITDLDWNITYESTSDRVATGRDQFSKGNHREMTKGYYARLQFPGGEATYERKLHNHVIGLPNENVDDTTKGALDLSQQGWSPDGQ</sequence>
<reference evidence="5" key="1">
    <citation type="submission" date="2018-03" db="EMBL/GenBank/DDBJ databases">
        <authorList>
            <person name="Guldener U."/>
        </authorList>
    </citation>
    <scope>NUCLEOTIDE SEQUENCE</scope>
</reference>
<keyword evidence="6" id="KW-1185">Reference proteome</keyword>